<dbReference type="Gene3D" id="1.10.620.20">
    <property type="entry name" value="Ribonucleotide Reductase, subunit A"/>
    <property type="match status" value="1"/>
</dbReference>
<sequence length="376" mass="43199">MSYTTFCQTPNDQLKEPMFFGQHVNVSRFDQQKYEIFEKLIERQLSFFWRPEEVDVSKDRIDYQQLPDHEKHIFISNLKYQTLLDSIQGRSPNVAFLPLVSLPELETWIETWSFSETIHSRSYTHIIRNIINDPSEVFDDIVANEEILKRAKDIAGYYDDLINATQQLHQLGEGSHVINGETIVVSQRAVKKKLYLAMVSVNVLEAVRFYVSFACSFAFAERELMEGNAKIIKLIARDEALHLTGTQHILNLMADGKDDPEMQEISIECFQETQKIFTDAAQQEKEWAEYLFKDGSMIGLNKDILSDYIEYITNIRMAAVGLPVAFEVKSNPLPWINAWLISDNVQVAPQESEISSYLVGQINAEINHADIGSFVL</sequence>
<dbReference type="GO" id="GO:0009263">
    <property type="term" value="P:deoxyribonucleotide biosynthetic process"/>
    <property type="evidence" value="ECO:0007669"/>
    <property type="project" value="UniProtKB-KW"/>
</dbReference>
<accession>A0A330LN56</accession>
<evidence type="ECO:0000256" key="6">
    <source>
        <dbReference type="ARBA" id="ARBA00023004"/>
    </source>
</evidence>
<keyword evidence="4" id="KW-0479">Metal-binding</keyword>
<dbReference type="KEGG" id="mya:MORIYA_1178"/>
<dbReference type="InterPro" id="IPR000358">
    <property type="entry name" value="RNR_small_fam"/>
</dbReference>
<organism evidence="8 9">
    <name type="scientific">Moritella yayanosii</name>
    <dbReference type="NCBI Taxonomy" id="69539"/>
    <lineage>
        <taxon>Bacteria</taxon>
        <taxon>Pseudomonadati</taxon>
        <taxon>Pseudomonadota</taxon>
        <taxon>Gammaproteobacteria</taxon>
        <taxon>Alteromonadales</taxon>
        <taxon>Moritellaceae</taxon>
        <taxon>Moritella</taxon>
    </lineage>
</organism>
<dbReference type="CDD" id="cd01049">
    <property type="entry name" value="RNRR2"/>
    <property type="match status" value="1"/>
</dbReference>
<dbReference type="InterPro" id="IPR033909">
    <property type="entry name" value="RNR_small"/>
</dbReference>
<dbReference type="EC" id="1.17.4.1" evidence="3"/>
<evidence type="ECO:0000256" key="1">
    <source>
        <dbReference type="ARBA" id="ARBA00001962"/>
    </source>
</evidence>
<dbReference type="EMBL" id="LS483250">
    <property type="protein sequence ID" value="SQD77656.1"/>
    <property type="molecule type" value="Genomic_DNA"/>
</dbReference>
<dbReference type="InterPro" id="IPR009078">
    <property type="entry name" value="Ferritin-like_SF"/>
</dbReference>
<reference evidence="9" key="1">
    <citation type="submission" date="2018-05" db="EMBL/GenBank/DDBJ databases">
        <authorList>
            <person name="Cea G.-C."/>
            <person name="William W."/>
        </authorList>
    </citation>
    <scope>NUCLEOTIDE SEQUENCE [LARGE SCALE GENOMIC DNA]</scope>
    <source>
        <strain evidence="9">DB21MT 5</strain>
    </source>
</reference>
<dbReference type="SUPFAM" id="SSF47240">
    <property type="entry name" value="Ferritin-like"/>
    <property type="match status" value="1"/>
</dbReference>
<comment type="similarity">
    <text evidence="2">Belongs to the ribonucleoside diphosphate reductase small chain family.</text>
</comment>
<gene>
    <name evidence="8" type="primary">nrdB</name>
    <name evidence="8" type="ORF">MORIYA_1178</name>
</gene>
<keyword evidence="9" id="KW-1185">Reference proteome</keyword>
<evidence type="ECO:0000256" key="4">
    <source>
        <dbReference type="ARBA" id="ARBA00022723"/>
    </source>
</evidence>
<proteinExistence type="inferred from homology"/>
<evidence type="ECO:0000256" key="5">
    <source>
        <dbReference type="ARBA" id="ARBA00023002"/>
    </source>
</evidence>
<dbReference type="UniPathway" id="UPA00326"/>
<protein>
    <recommendedName>
        <fullName evidence="3">ribonucleoside-diphosphate reductase</fullName>
        <ecNumber evidence="3">1.17.4.1</ecNumber>
    </recommendedName>
</protein>
<dbReference type="OrthoDB" id="9765051at2"/>
<name>A0A330LN56_9GAMM</name>
<evidence type="ECO:0000256" key="2">
    <source>
        <dbReference type="ARBA" id="ARBA00009303"/>
    </source>
</evidence>
<keyword evidence="6" id="KW-0408">Iron</keyword>
<dbReference type="PROSITE" id="PS00368">
    <property type="entry name" value="RIBORED_SMALL"/>
    <property type="match status" value="1"/>
</dbReference>
<dbReference type="Proteomes" id="UP000250163">
    <property type="component" value="Chromosome MORIYA"/>
</dbReference>
<comment type="cofactor">
    <cofactor evidence="1">
        <name>Fe cation</name>
        <dbReference type="ChEBI" id="CHEBI:24875"/>
    </cofactor>
</comment>
<dbReference type="GO" id="GO:0004748">
    <property type="term" value="F:ribonucleoside-diphosphate reductase activity, thioredoxin disulfide as acceptor"/>
    <property type="evidence" value="ECO:0007669"/>
    <property type="project" value="UniProtKB-EC"/>
</dbReference>
<dbReference type="NCBIfam" id="NF006576">
    <property type="entry name" value="PRK09101.1"/>
    <property type="match status" value="1"/>
</dbReference>
<dbReference type="InterPro" id="IPR012348">
    <property type="entry name" value="RNR-like"/>
</dbReference>
<dbReference type="InterPro" id="IPR030475">
    <property type="entry name" value="RNR_small_AS"/>
</dbReference>
<evidence type="ECO:0000256" key="7">
    <source>
        <dbReference type="ARBA" id="ARBA00023116"/>
    </source>
</evidence>
<keyword evidence="5 8" id="KW-0560">Oxidoreductase</keyword>
<evidence type="ECO:0000313" key="9">
    <source>
        <dbReference type="Proteomes" id="UP000250163"/>
    </source>
</evidence>
<dbReference type="PANTHER" id="PTHR23409:SF18">
    <property type="entry name" value="RIBONUCLEOSIDE-DIPHOSPHATE REDUCTASE SUBUNIT M2"/>
    <property type="match status" value="1"/>
</dbReference>
<evidence type="ECO:0000313" key="8">
    <source>
        <dbReference type="EMBL" id="SQD77656.1"/>
    </source>
</evidence>
<dbReference type="PANTHER" id="PTHR23409">
    <property type="entry name" value="RIBONUCLEOSIDE-DIPHOSPHATE REDUCTASE SMALL CHAIN"/>
    <property type="match status" value="1"/>
</dbReference>
<keyword evidence="7" id="KW-0215">Deoxyribonucleotide synthesis</keyword>
<dbReference type="Pfam" id="PF00268">
    <property type="entry name" value="Ribonuc_red_sm"/>
    <property type="match status" value="1"/>
</dbReference>
<evidence type="ECO:0000256" key="3">
    <source>
        <dbReference type="ARBA" id="ARBA00012274"/>
    </source>
</evidence>
<dbReference type="GO" id="GO:0046872">
    <property type="term" value="F:metal ion binding"/>
    <property type="evidence" value="ECO:0007669"/>
    <property type="project" value="UniProtKB-KW"/>
</dbReference>
<dbReference type="AlphaFoldDB" id="A0A330LN56"/>
<dbReference type="FunFam" id="1.10.620.20:FF:000001">
    <property type="entry name" value="Ribonucleoside-diphosphate reductase 1 subunit beta"/>
    <property type="match status" value="1"/>
</dbReference>
<dbReference type="RefSeq" id="WP_112713381.1">
    <property type="nucleotide sequence ID" value="NZ_LS483250.1"/>
</dbReference>